<dbReference type="SUPFAM" id="SSF53474">
    <property type="entry name" value="alpha/beta-Hydrolases"/>
    <property type="match status" value="1"/>
</dbReference>
<keyword evidence="4" id="KW-1133">Transmembrane helix</keyword>
<keyword evidence="4" id="KW-0812">Transmembrane</keyword>
<evidence type="ECO:0000256" key="4">
    <source>
        <dbReference type="SAM" id="Phobius"/>
    </source>
</evidence>
<gene>
    <name evidence="6" type="ORF">VC83_02545</name>
</gene>
<dbReference type="PROSITE" id="PS00122">
    <property type="entry name" value="CARBOXYLESTERASE_B_1"/>
    <property type="match status" value="1"/>
</dbReference>
<dbReference type="GeneID" id="36285626"/>
<evidence type="ECO:0000259" key="5">
    <source>
        <dbReference type="Pfam" id="PF00135"/>
    </source>
</evidence>
<dbReference type="ESTHER" id="psed2-l8frq0">
    <property type="family name" value="Fungal_carboxylesterase_lipase"/>
</dbReference>
<evidence type="ECO:0000256" key="3">
    <source>
        <dbReference type="RuleBase" id="RU361235"/>
    </source>
</evidence>
<dbReference type="AlphaFoldDB" id="A0A177AHT7"/>
<accession>A0A177AHT7</accession>
<dbReference type="InterPro" id="IPR029058">
    <property type="entry name" value="AB_hydrolase_fold"/>
</dbReference>
<dbReference type="GO" id="GO:0016787">
    <property type="term" value="F:hydrolase activity"/>
    <property type="evidence" value="ECO:0007669"/>
    <property type="project" value="UniProtKB-KW"/>
</dbReference>
<dbReference type="EC" id="3.1.1.-" evidence="3"/>
<dbReference type="RefSeq" id="XP_024326132.1">
    <property type="nucleotide sequence ID" value="XM_024466206.1"/>
</dbReference>
<feature type="domain" description="Carboxylesterase type B" evidence="5">
    <location>
        <begin position="65"/>
        <end position="518"/>
    </location>
</feature>
<dbReference type="Pfam" id="PF00135">
    <property type="entry name" value="COesterase"/>
    <property type="match status" value="1"/>
</dbReference>
<evidence type="ECO:0000313" key="6">
    <source>
        <dbReference type="EMBL" id="OAF60851.1"/>
    </source>
</evidence>
<dbReference type="InterPro" id="IPR019819">
    <property type="entry name" value="Carboxylesterase_B_CS"/>
</dbReference>
<reference evidence="6" key="1">
    <citation type="submission" date="2016-03" db="EMBL/GenBank/DDBJ databases">
        <title>Updated assembly of Pseudogymnoascus destructans, the fungus causing white-nose syndrome of bats.</title>
        <authorList>
            <person name="Palmer J.M."/>
            <person name="Drees K.P."/>
            <person name="Foster J.T."/>
            <person name="Lindner D.L."/>
        </authorList>
    </citation>
    <scope>NUCLEOTIDE SEQUENCE [LARGE SCALE GENOMIC DNA]</scope>
    <source>
        <strain evidence="6">20631-21</strain>
    </source>
</reference>
<comment type="similarity">
    <text evidence="1 3">Belongs to the type-B carboxylesterase/lipase family.</text>
</comment>
<evidence type="ECO:0000256" key="1">
    <source>
        <dbReference type="ARBA" id="ARBA00005964"/>
    </source>
</evidence>
<sequence>MGPSHLIAQVRAGKIKTKPCILFILAPLTIILVVIIAVVTFVTVRAKKHPDLNVDLGYTQYKGFRTPNGIDKWFGMRYAAPPLGDLRFRAPQDPLPASKENAFQRGKLCHGTPSTYLNPKKSEDCLFINVYSPTNRTALHPVYFFIQGGGFNDLANPYLSGDELIKAAGNDTVVVTSNYRVGPWGFLASKEIQENGDLNVGLLDQRKALAWVQKYIHLFGGDPNHVTIDGASAGAASVDLHLTAYGGRDDKLFHAAVGQSNSFGAQLTVNESQYQYDDLVNHTGCRKSADTLKCLRELAVEVIASNNIIMHTPGATGTPLFMYSNVIDGPGGFTEDYTYNMYADGKFVKVPVIFGSVANEGTLFTPSKTDNVTDMTNFLKNNFAKLTTDQLNHIASLYPHDETKYPGKGAWWRTAADAYGELRYNCPGQFMSQMFENHTDGTSNWHYSWDVIPPINTKSGMGAMHAATMYSIWNIATGKGAELNPTIQAYWTSFIRTKNPNHYRLPGTAEWGTFGTAMDRMDFRNDPQNVSMEAVGASERTRCHYYSTIGNLIGN</sequence>
<protein>
    <recommendedName>
        <fullName evidence="3">Carboxylic ester hydrolase</fullName>
        <ecNumber evidence="3">3.1.1.-</ecNumber>
    </recommendedName>
</protein>
<dbReference type="Proteomes" id="UP000077154">
    <property type="component" value="Unassembled WGS sequence"/>
</dbReference>
<dbReference type="OrthoDB" id="408631at2759"/>
<name>A0A177AHT7_9PEZI</name>
<dbReference type="InterPro" id="IPR019826">
    <property type="entry name" value="Carboxylesterase_B_AS"/>
</dbReference>
<proteinExistence type="inferred from homology"/>
<keyword evidence="4" id="KW-0472">Membrane</keyword>
<keyword evidence="2 3" id="KW-0378">Hydrolase</keyword>
<evidence type="ECO:0000256" key="2">
    <source>
        <dbReference type="ARBA" id="ARBA00022801"/>
    </source>
</evidence>
<dbReference type="InterPro" id="IPR002018">
    <property type="entry name" value="CarbesteraseB"/>
</dbReference>
<dbReference type="eggNOG" id="KOG4389">
    <property type="taxonomic scope" value="Eukaryota"/>
</dbReference>
<dbReference type="PROSITE" id="PS00941">
    <property type="entry name" value="CARBOXYLESTERASE_B_2"/>
    <property type="match status" value="1"/>
</dbReference>
<dbReference type="EMBL" id="KV441390">
    <property type="protein sequence ID" value="OAF60851.1"/>
    <property type="molecule type" value="Genomic_DNA"/>
</dbReference>
<organism evidence="6">
    <name type="scientific">Pseudogymnoascus destructans</name>
    <dbReference type="NCBI Taxonomy" id="655981"/>
    <lineage>
        <taxon>Eukaryota</taxon>
        <taxon>Fungi</taxon>
        <taxon>Dikarya</taxon>
        <taxon>Ascomycota</taxon>
        <taxon>Pezizomycotina</taxon>
        <taxon>Leotiomycetes</taxon>
        <taxon>Thelebolales</taxon>
        <taxon>Thelebolaceae</taxon>
        <taxon>Pseudogymnoascus</taxon>
    </lineage>
</organism>
<dbReference type="PANTHER" id="PTHR11559">
    <property type="entry name" value="CARBOXYLESTERASE"/>
    <property type="match status" value="1"/>
</dbReference>
<dbReference type="Gene3D" id="3.40.50.1820">
    <property type="entry name" value="alpha/beta hydrolase"/>
    <property type="match status" value="1"/>
</dbReference>
<feature type="transmembrane region" description="Helical" evidence="4">
    <location>
        <begin position="21"/>
        <end position="44"/>
    </location>
</feature>
<dbReference type="VEuPathDB" id="FungiDB:GMDG_05454"/>
<dbReference type="InterPro" id="IPR050309">
    <property type="entry name" value="Type-B_Carboxylest/Lipase"/>
</dbReference>